<keyword evidence="2" id="KW-1185">Reference proteome</keyword>
<name>A0ACC0B2S5_CATRO</name>
<proteinExistence type="predicted"/>
<gene>
    <name evidence="1" type="ORF">M9H77_16801</name>
</gene>
<protein>
    <submittedName>
        <fullName evidence="1">Uncharacterized protein</fullName>
    </submittedName>
</protein>
<sequence length="117" mass="12820">MDDVTDIRNKSLLKENNFYFLCNLRIFVHNPNTAKKGRTSINLCHMEPQSIQIRTDTDRSLNIDANKVSDATATATSNAKGDNGDAEAGSGVAELLGQHWMLPPLIPPTEELPGVTQ</sequence>
<dbReference type="EMBL" id="CM044704">
    <property type="protein sequence ID" value="KAI5666948.1"/>
    <property type="molecule type" value="Genomic_DNA"/>
</dbReference>
<evidence type="ECO:0000313" key="2">
    <source>
        <dbReference type="Proteomes" id="UP001060085"/>
    </source>
</evidence>
<dbReference type="Proteomes" id="UP001060085">
    <property type="component" value="Linkage Group LG04"/>
</dbReference>
<reference evidence="2" key="1">
    <citation type="journal article" date="2023" name="Nat. Plants">
        <title>Single-cell RNA sequencing provides a high-resolution roadmap for understanding the multicellular compartmentation of specialized metabolism.</title>
        <authorList>
            <person name="Sun S."/>
            <person name="Shen X."/>
            <person name="Li Y."/>
            <person name="Li Y."/>
            <person name="Wang S."/>
            <person name="Li R."/>
            <person name="Zhang H."/>
            <person name="Shen G."/>
            <person name="Guo B."/>
            <person name="Wei J."/>
            <person name="Xu J."/>
            <person name="St-Pierre B."/>
            <person name="Chen S."/>
            <person name="Sun C."/>
        </authorList>
    </citation>
    <scope>NUCLEOTIDE SEQUENCE [LARGE SCALE GENOMIC DNA]</scope>
</reference>
<evidence type="ECO:0000313" key="1">
    <source>
        <dbReference type="EMBL" id="KAI5666948.1"/>
    </source>
</evidence>
<organism evidence="1 2">
    <name type="scientific">Catharanthus roseus</name>
    <name type="common">Madagascar periwinkle</name>
    <name type="synonym">Vinca rosea</name>
    <dbReference type="NCBI Taxonomy" id="4058"/>
    <lineage>
        <taxon>Eukaryota</taxon>
        <taxon>Viridiplantae</taxon>
        <taxon>Streptophyta</taxon>
        <taxon>Embryophyta</taxon>
        <taxon>Tracheophyta</taxon>
        <taxon>Spermatophyta</taxon>
        <taxon>Magnoliopsida</taxon>
        <taxon>eudicotyledons</taxon>
        <taxon>Gunneridae</taxon>
        <taxon>Pentapetalae</taxon>
        <taxon>asterids</taxon>
        <taxon>lamiids</taxon>
        <taxon>Gentianales</taxon>
        <taxon>Apocynaceae</taxon>
        <taxon>Rauvolfioideae</taxon>
        <taxon>Vinceae</taxon>
        <taxon>Catharanthinae</taxon>
        <taxon>Catharanthus</taxon>
    </lineage>
</organism>
<accession>A0ACC0B2S5</accession>
<comment type="caution">
    <text evidence="1">The sequence shown here is derived from an EMBL/GenBank/DDBJ whole genome shotgun (WGS) entry which is preliminary data.</text>
</comment>